<keyword evidence="2" id="KW-1185">Reference proteome</keyword>
<evidence type="ECO:0000313" key="1">
    <source>
        <dbReference type="EMBL" id="CAH1797827.1"/>
    </source>
</evidence>
<accession>A0A8S4PWL0</accession>
<comment type="caution">
    <text evidence="1">The sequence shown here is derived from an EMBL/GenBank/DDBJ whole genome shotgun (WGS) entry which is preliminary data.</text>
</comment>
<organism evidence="1 2">
    <name type="scientific">Owenia fusiformis</name>
    <name type="common">Polychaete worm</name>
    <dbReference type="NCBI Taxonomy" id="6347"/>
    <lineage>
        <taxon>Eukaryota</taxon>
        <taxon>Metazoa</taxon>
        <taxon>Spiralia</taxon>
        <taxon>Lophotrochozoa</taxon>
        <taxon>Annelida</taxon>
        <taxon>Polychaeta</taxon>
        <taxon>Sedentaria</taxon>
        <taxon>Canalipalpata</taxon>
        <taxon>Sabellida</taxon>
        <taxon>Oweniida</taxon>
        <taxon>Oweniidae</taxon>
        <taxon>Owenia</taxon>
    </lineage>
</organism>
<proteinExistence type="predicted"/>
<reference evidence="1" key="1">
    <citation type="submission" date="2022-03" db="EMBL/GenBank/DDBJ databases">
        <authorList>
            <person name="Martin C."/>
        </authorList>
    </citation>
    <scope>NUCLEOTIDE SEQUENCE</scope>
</reference>
<sequence>MQNGTLRHSEQIFRYQPVNYIQDLLTSPIPSPKLVYIIKYCFVREIPEISENMNCFIKSTSTYKFPSLTQKVQCACSLARITKSARLHVHDIIKMAASMKSFLKVDKHAEYSETSIVA</sequence>
<protein>
    <submittedName>
        <fullName evidence="1">Uncharacterized protein</fullName>
    </submittedName>
</protein>
<evidence type="ECO:0000313" key="2">
    <source>
        <dbReference type="Proteomes" id="UP000749559"/>
    </source>
</evidence>
<dbReference type="EMBL" id="CAIIXF020000010">
    <property type="protein sequence ID" value="CAH1797827.1"/>
    <property type="molecule type" value="Genomic_DNA"/>
</dbReference>
<gene>
    <name evidence="1" type="ORF">OFUS_LOCUS22044</name>
</gene>
<dbReference type="AlphaFoldDB" id="A0A8S4PWL0"/>
<dbReference type="Proteomes" id="UP000749559">
    <property type="component" value="Unassembled WGS sequence"/>
</dbReference>
<name>A0A8S4PWL0_OWEFU</name>